<gene>
    <name evidence="4" type="primary">rpiA</name>
    <name evidence="4" type="ORF">ACFSR0_00280</name>
</gene>
<dbReference type="Gene3D" id="3.30.70.260">
    <property type="match status" value="1"/>
</dbReference>
<dbReference type="EC" id="5.3.1.6" evidence="2"/>
<dbReference type="Pfam" id="PF06026">
    <property type="entry name" value="Rib_5-P_isom_A"/>
    <property type="match status" value="1"/>
</dbReference>
<dbReference type="PANTHER" id="PTHR11934">
    <property type="entry name" value="RIBOSE-5-PHOSPHATE ISOMERASE"/>
    <property type="match status" value="1"/>
</dbReference>
<dbReference type="SMART" id="SM01134">
    <property type="entry name" value="DeoRC"/>
    <property type="match status" value="1"/>
</dbReference>
<keyword evidence="5" id="KW-1185">Reference proteome</keyword>
<feature type="transmembrane region" description="Helical" evidence="3">
    <location>
        <begin position="17"/>
        <end position="34"/>
    </location>
</feature>
<dbReference type="RefSeq" id="WP_379978739.1">
    <property type="nucleotide sequence ID" value="NZ_JBHUMO010000001.1"/>
</dbReference>
<evidence type="ECO:0000256" key="2">
    <source>
        <dbReference type="NCBIfam" id="TIGR00021"/>
    </source>
</evidence>
<dbReference type="Proteomes" id="UP001597427">
    <property type="component" value="Unassembled WGS sequence"/>
</dbReference>
<reference evidence="5" key="1">
    <citation type="journal article" date="2019" name="Int. J. Syst. Evol. Microbiol.">
        <title>The Global Catalogue of Microorganisms (GCM) 10K type strain sequencing project: providing services to taxonomists for standard genome sequencing and annotation.</title>
        <authorList>
            <consortium name="The Broad Institute Genomics Platform"/>
            <consortium name="The Broad Institute Genome Sequencing Center for Infectious Disease"/>
            <person name="Wu L."/>
            <person name="Ma J."/>
        </authorList>
    </citation>
    <scope>NUCLEOTIDE SEQUENCE [LARGE SCALE GENOMIC DNA]</scope>
    <source>
        <strain evidence="5">TISTR 932</strain>
    </source>
</reference>
<dbReference type="InterPro" id="IPR037171">
    <property type="entry name" value="NagB/RpiA_transferase-like"/>
</dbReference>
<dbReference type="InterPro" id="IPR004788">
    <property type="entry name" value="Ribose5P_isomerase_type_A"/>
</dbReference>
<comment type="caution">
    <text evidence="4">The sequence shown here is derived from an EMBL/GenBank/DDBJ whole genome shotgun (WGS) entry which is preliminary data.</text>
</comment>
<dbReference type="Gene3D" id="3.40.50.1360">
    <property type="match status" value="1"/>
</dbReference>
<dbReference type="SUPFAM" id="SSF75445">
    <property type="entry name" value="D-ribose-5-phosphate isomerase (RpiA), lid domain"/>
    <property type="match status" value="1"/>
</dbReference>
<keyword evidence="3" id="KW-0812">Transmembrane</keyword>
<protein>
    <recommendedName>
        <fullName evidence="2">Ribose 5-phosphate isomerase A</fullName>
        <ecNumber evidence="2">5.3.1.6</ecNumber>
    </recommendedName>
</protein>
<evidence type="ECO:0000256" key="3">
    <source>
        <dbReference type="SAM" id="Phobius"/>
    </source>
</evidence>
<keyword evidence="3" id="KW-1133">Transmembrane helix</keyword>
<dbReference type="SUPFAM" id="SSF100950">
    <property type="entry name" value="NagB/RpiA/CoA transferase-like"/>
    <property type="match status" value="1"/>
</dbReference>
<sequence length="220" mass="24277">MKKRCAGYALDYIKPKMMIGLGGGSTIAYLVALLREKQMEITIVTPSVQTAQRCREAGLHVVPMNEVFHVDVAFDGCDEVDEQLNALKSGGGIHTKEKIIATMADDYILLVDESKVSQKLTFKVPLVLEVLPEAQTKIKKEVRRLGHEIIERMSQTSDGYTYTANGNLLMEVTLRSAITTQEVLQQFSTMVGVVETSLFSQIVTKAIVATADGKRIIERG</sequence>
<dbReference type="PANTHER" id="PTHR11934:SF0">
    <property type="entry name" value="RIBOSE-5-PHOSPHATE ISOMERASE"/>
    <property type="match status" value="1"/>
</dbReference>
<evidence type="ECO:0000313" key="4">
    <source>
        <dbReference type="EMBL" id="MFD2727879.1"/>
    </source>
</evidence>
<keyword evidence="3" id="KW-0472">Membrane</keyword>
<dbReference type="EMBL" id="JBHUMO010000001">
    <property type="protein sequence ID" value="MFD2727879.1"/>
    <property type="molecule type" value="Genomic_DNA"/>
</dbReference>
<proteinExistence type="predicted"/>
<dbReference type="CDD" id="cd01398">
    <property type="entry name" value="RPI_A"/>
    <property type="match status" value="1"/>
</dbReference>
<name>A0ABW5TFP8_9ENTE</name>
<dbReference type="GO" id="GO:0004751">
    <property type="term" value="F:ribose-5-phosphate isomerase activity"/>
    <property type="evidence" value="ECO:0007669"/>
    <property type="project" value="UniProtKB-EC"/>
</dbReference>
<accession>A0ABW5TFP8</accession>
<organism evidence="4 5">
    <name type="scientific">Enterococcus camelliae</name>
    <dbReference type="NCBI Taxonomy" id="453959"/>
    <lineage>
        <taxon>Bacteria</taxon>
        <taxon>Bacillati</taxon>
        <taxon>Bacillota</taxon>
        <taxon>Bacilli</taxon>
        <taxon>Lactobacillales</taxon>
        <taxon>Enterococcaceae</taxon>
        <taxon>Enterococcus</taxon>
    </lineage>
</organism>
<dbReference type="NCBIfam" id="TIGR00021">
    <property type="entry name" value="rpiA"/>
    <property type="match status" value="1"/>
</dbReference>
<evidence type="ECO:0000313" key="5">
    <source>
        <dbReference type="Proteomes" id="UP001597427"/>
    </source>
</evidence>
<keyword evidence="1 4" id="KW-0413">Isomerase</keyword>
<evidence type="ECO:0000256" key="1">
    <source>
        <dbReference type="ARBA" id="ARBA00023235"/>
    </source>
</evidence>